<keyword evidence="1" id="KW-0732">Signal</keyword>
<protein>
    <submittedName>
        <fullName evidence="2">Putative signal peptide protein</fullName>
    </submittedName>
</protein>
<keyword evidence="3" id="KW-1185">Reference proteome</keyword>
<name>A0A0L6UVE3_9BASI</name>
<accession>A0A0L6UVE3</accession>
<dbReference type="EMBL" id="LAVV01008564">
    <property type="protein sequence ID" value="KNZ52493.1"/>
    <property type="molecule type" value="Genomic_DNA"/>
</dbReference>
<dbReference type="Proteomes" id="UP000037035">
    <property type="component" value="Unassembled WGS sequence"/>
</dbReference>
<feature type="signal peptide" evidence="1">
    <location>
        <begin position="1"/>
        <end position="20"/>
    </location>
</feature>
<organism evidence="2 3">
    <name type="scientific">Puccinia sorghi</name>
    <dbReference type="NCBI Taxonomy" id="27349"/>
    <lineage>
        <taxon>Eukaryota</taxon>
        <taxon>Fungi</taxon>
        <taxon>Dikarya</taxon>
        <taxon>Basidiomycota</taxon>
        <taxon>Pucciniomycotina</taxon>
        <taxon>Pucciniomycetes</taxon>
        <taxon>Pucciniales</taxon>
        <taxon>Pucciniaceae</taxon>
        <taxon>Puccinia</taxon>
    </lineage>
</organism>
<evidence type="ECO:0000313" key="3">
    <source>
        <dbReference type="Proteomes" id="UP000037035"/>
    </source>
</evidence>
<comment type="caution">
    <text evidence="2">The sequence shown here is derived from an EMBL/GenBank/DDBJ whole genome shotgun (WGS) entry which is preliminary data.</text>
</comment>
<reference evidence="2 3" key="1">
    <citation type="submission" date="2015-08" db="EMBL/GenBank/DDBJ databases">
        <title>Next Generation Sequencing and Analysis of the Genome of Puccinia sorghi L Schw, the Causal Agent of Maize Common Rust.</title>
        <authorList>
            <person name="Rochi L."/>
            <person name="Burguener G."/>
            <person name="Darino M."/>
            <person name="Turjanski A."/>
            <person name="Kreff E."/>
            <person name="Dieguez M.J."/>
            <person name="Sacco F."/>
        </authorList>
    </citation>
    <scope>NUCLEOTIDE SEQUENCE [LARGE SCALE GENOMIC DNA]</scope>
    <source>
        <strain evidence="2 3">RO10H11247</strain>
    </source>
</reference>
<gene>
    <name evidence="2" type="ORF">VP01_3556g4</name>
</gene>
<sequence length="45" mass="5434">MCFSPSPFCFSFFLPLLVLLFLNDYDHDCKENMILFKPKNPYERI</sequence>
<evidence type="ECO:0000256" key="1">
    <source>
        <dbReference type="SAM" id="SignalP"/>
    </source>
</evidence>
<dbReference type="AlphaFoldDB" id="A0A0L6UVE3"/>
<feature type="chain" id="PRO_5005568114" evidence="1">
    <location>
        <begin position="21"/>
        <end position="45"/>
    </location>
</feature>
<evidence type="ECO:0000313" key="2">
    <source>
        <dbReference type="EMBL" id="KNZ52493.1"/>
    </source>
</evidence>
<dbReference type="VEuPathDB" id="FungiDB:VP01_3556g4"/>
<proteinExistence type="predicted"/>